<dbReference type="EMBL" id="KQ947414">
    <property type="protein sequence ID" value="KUJ17693.1"/>
    <property type="molecule type" value="Genomic_DNA"/>
</dbReference>
<keyword evidence="7" id="KW-1185">Reference proteome</keyword>
<feature type="transmembrane region" description="Helical" evidence="5">
    <location>
        <begin position="493"/>
        <end position="514"/>
    </location>
</feature>
<dbReference type="KEGG" id="psco:LY89DRAFT_781844"/>
<protein>
    <submittedName>
        <fullName evidence="6">MFS general substrate transporter</fullName>
    </submittedName>
</protein>
<evidence type="ECO:0000256" key="5">
    <source>
        <dbReference type="SAM" id="Phobius"/>
    </source>
</evidence>
<feature type="transmembrane region" description="Helical" evidence="5">
    <location>
        <begin position="372"/>
        <end position="392"/>
    </location>
</feature>
<dbReference type="PANTHER" id="PTHR23502">
    <property type="entry name" value="MAJOR FACILITATOR SUPERFAMILY"/>
    <property type="match status" value="1"/>
</dbReference>
<dbReference type="InParanoid" id="A0A194XBZ4"/>
<dbReference type="AlphaFoldDB" id="A0A194XBZ4"/>
<dbReference type="Gene3D" id="1.20.1250.20">
    <property type="entry name" value="MFS general substrate transporter like domains"/>
    <property type="match status" value="1"/>
</dbReference>
<feature type="transmembrane region" description="Helical" evidence="5">
    <location>
        <begin position="330"/>
        <end position="360"/>
    </location>
</feature>
<keyword evidence="2 5" id="KW-0812">Transmembrane</keyword>
<feature type="transmembrane region" description="Helical" evidence="5">
    <location>
        <begin position="113"/>
        <end position="130"/>
    </location>
</feature>
<keyword evidence="4 5" id="KW-0472">Membrane</keyword>
<feature type="transmembrane region" description="Helical" evidence="5">
    <location>
        <begin position="73"/>
        <end position="93"/>
    </location>
</feature>
<dbReference type="InterPro" id="IPR036259">
    <property type="entry name" value="MFS_trans_sf"/>
</dbReference>
<dbReference type="Proteomes" id="UP000070700">
    <property type="component" value="Unassembled WGS sequence"/>
</dbReference>
<evidence type="ECO:0000313" key="7">
    <source>
        <dbReference type="Proteomes" id="UP000070700"/>
    </source>
</evidence>
<sequence length="534" mass="58335">MGFGVREPRTTSGEHVPRTALIYGAESSDVESVPRTSLKRGTGKNADIILVPQPSDSPNDPLNWPQWKKNMTFLSICLSVSMGSALGPLLSPVTGVIAEEFKVSISKAAQPGGYPLMSCALGALILQAWAPIFGKRSAFLVSTMILFTSTIWSAKVKAPNFNGLIAARTFYGFGVGAYESLTIPATGDYSLGKRILFLNMVAIGSPYLEPLLGGYVAQKYGWAMGFNIMIAFTGVALLAIVFACPETSYVRPSIYDTDMQSMEGIPQEKKTEVTTASEIEGSIAEYRNPPLVLDAVTEKPKTYWEELKPINGYITRQNPLKLLVRPFVCFLYPAVFWGFSVGGLWSAWVVGLAIVTAQIYAGPPNFFDPTRLGLLSLFPLIFLLVGCCLGIFEPEFRLILLLPVLLVGIPGLFGFGHYVSHSGEKWVAASALQGLIAFAAVLAASVSFGYVLDCHRDHSIDVTVSIILLRNMFWFGSSYFLPDWLVAAKTWKVFDVIGGIQLGITLCSFVIYVFGKQIRDYLHRNDPLKILGLV</sequence>
<dbReference type="PANTHER" id="PTHR23502:SF4">
    <property type="entry name" value="MAJOR FACILITATOR SUPERFAMILY (MFS) PROFILE DOMAIN-CONTAINING PROTEIN-RELATED"/>
    <property type="match status" value="1"/>
</dbReference>
<reference evidence="6 7" key="1">
    <citation type="submission" date="2015-10" db="EMBL/GenBank/DDBJ databases">
        <title>Full genome of DAOMC 229536 Phialocephala scopiformis, a fungal endophyte of spruce producing the potent anti-insectan compound rugulosin.</title>
        <authorList>
            <consortium name="DOE Joint Genome Institute"/>
            <person name="Walker A.K."/>
            <person name="Frasz S.L."/>
            <person name="Seifert K.A."/>
            <person name="Miller J.D."/>
            <person name="Mondo S.J."/>
            <person name="Labutti K."/>
            <person name="Lipzen A."/>
            <person name="Dockter R."/>
            <person name="Kennedy M."/>
            <person name="Grigoriev I.V."/>
            <person name="Spatafora J.W."/>
        </authorList>
    </citation>
    <scope>NUCLEOTIDE SEQUENCE [LARGE SCALE GENOMIC DNA]</scope>
    <source>
        <strain evidence="6 7">CBS 120377</strain>
    </source>
</reference>
<evidence type="ECO:0000256" key="2">
    <source>
        <dbReference type="ARBA" id="ARBA00022692"/>
    </source>
</evidence>
<evidence type="ECO:0000313" key="6">
    <source>
        <dbReference type="EMBL" id="KUJ17693.1"/>
    </source>
</evidence>
<accession>A0A194XBZ4</accession>
<feature type="transmembrane region" description="Helical" evidence="5">
    <location>
        <begin position="426"/>
        <end position="450"/>
    </location>
</feature>
<dbReference type="GeneID" id="28832244"/>
<dbReference type="InterPro" id="IPR011701">
    <property type="entry name" value="MFS"/>
</dbReference>
<gene>
    <name evidence="6" type="ORF">LY89DRAFT_781844</name>
</gene>
<dbReference type="OrthoDB" id="2585655at2759"/>
<keyword evidence="3 5" id="KW-1133">Transmembrane helix</keyword>
<dbReference type="GO" id="GO:0005886">
    <property type="term" value="C:plasma membrane"/>
    <property type="evidence" value="ECO:0007669"/>
    <property type="project" value="TreeGrafter"/>
</dbReference>
<feature type="transmembrane region" description="Helical" evidence="5">
    <location>
        <begin position="137"/>
        <end position="154"/>
    </location>
</feature>
<evidence type="ECO:0000256" key="4">
    <source>
        <dbReference type="ARBA" id="ARBA00023136"/>
    </source>
</evidence>
<feature type="transmembrane region" description="Helical" evidence="5">
    <location>
        <begin position="462"/>
        <end position="481"/>
    </location>
</feature>
<dbReference type="SUPFAM" id="SSF103473">
    <property type="entry name" value="MFS general substrate transporter"/>
    <property type="match status" value="1"/>
</dbReference>
<dbReference type="RefSeq" id="XP_018072048.1">
    <property type="nucleotide sequence ID" value="XM_018222518.1"/>
</dbReference>
<comment type="subcellular location">
    <subcellularLocation>
        <location evidence="1">Membrane</location>
        <topology evidence="1">Multi-pass membrane protein</topology>
    </subcellularLocation>
</comment>
<dbReference type="GO" id="GO:0022857">
    <property type="term" value="F:transmembrane transporter activity"/>
    <property type="evidence" value="ECO:0007669"/>
    <property type="project" value="InterPro"/>
</dbReference>
<evidence type="ECO:0000256" key="1">
    <source>
        <dbReference type="ARBA" id="ARBA00004141"/>
    </source>
</evidence>
<name>A0A194XBZ4_MOLSC</name>
<organism evidence="6 7">
    <name type="scientific">Mollisia scopiformis</name>
    <name type="common">Conifer needle endophyte fungus</name>
    <name type="synonym">Phialocephala scopiformis</name>
    <dbReference type="NCBI Taxonomy" id="149040"/>
    <lineage>
        <taxon>Eukaryota</taxon>
        <taxon>Fungi</taxon>
        <taxon>Dikarya</taxon>
        <taxon>Ascomycota</taxon>
        <taxon>Pezizomycotina</taxon>
        <taxon>Leotiomycetes</taxon>
        <taxon>Helotiales</taxon>
        <taxon>Mollisiaceae</taxon>
        <taxon>Mollisia</taxon>
    </lineage>
</organism>
<feature type="transmembrane region" description="Helical" evidence="5">
    <location>
        <begin position="399"/>
        <end position="420"/>
    </location>
</feature>
<evidence type="ECO:0000256" key="3">
    <source>
        <dbReference type="ARBA" id="ARBA00022989"/>
    </source>
</evidence>
<proteinExistence type="predicted"/>
<feature type="transmembrane region" description="Helical" evidence="5">
    <location>
        <begin position="220"/>
        <end position="244"/>
    </location>
</feature>
<dbReference type="Pfam" id="PF07690">
    <property type="entry name" value="MFS_1"/>
    <property type="match status" value="1"/>
</dbReference>